<dbReference type="SUPFAM" id="SSF53474">
    <property type="entry name" value="alpha/beta-Hydrolases"/>
    <property type="match status" value="1"/>
</dbReference>
<dbReference type="InterPro" id="IPR029058">
    <property type="entry name" value="AB_hydrolase_fold"/>
</dbReference>
<feature type="compositionally biased region" description="Basic and acidic residues" evidence="2">
    <location>
        <begin position="239"/>
        <end position="257"/>
    </location>
</feature>
<dbReference type="Pfam" id="PF07859">
    <property type="entry name" value="Abhydrolase_3"/>
    <property type="match status" value="1"/>
</dbReference>
<dbReference type="PANTHER" id="PTHR48081">
    <property type="entry name" value="AB HYDROLASE SUPERFAMILY PROTEIN C4A8.06C"/>
    <property type="match status" value="1"/>
</dbReference>
<proteinExistence type="predicted"/>
<name>A0A7S2JV05_9EUKA</name>
<evidence type="ECO:0000259" key="3">
    <source>
        <dbReference type="Pfam" id="PF07859"/>
    </source>
</evidence>
<accession>A0A7S2JV05</accession>
<gene>
    <name evidence="4" type="ORF">CBRE1094_LOCUS47821</name>
</gene>
<dbReference type="EMBL" id="HBGU01087543">
    <property type="protein sequence ID" value="CAD9557576.1"/>
    <property type="molecule type" value="Transcribed_RNA"/>
</dbReference>
<dbReference type="PANTHER" id="PTHR48081:SF8">
    <property type="entry name" value="ALPHA_BETA HYDROLASE FOLD-3 DOMAIN-CONTAINING PROTEIN-RELATED"/>
    <property type="match status" value="1"/>
</dbReference>
<dbReference type="InterPro" id="IPR013094">
    <property type="entry name" value="AB_hydrolase_3"/>
</dbReference>
<dbReference type="Gene3D" id="3.40.50.1820">
    <property type="entry name" value="alpha/beta hydrolase"/>
    <property type="match status" value="1"/>
</dbReference>
<protein>
    <recommendedName>
        <fullName evidence="3">Alpha/beta hydrolase fold-3 domain-containing protein</fullName>
    </recommendedName>
</protein>
<feature type="domain" description="Alpha/beta hydrolase fold-3" evidence="3">
    <location>
        <begin position="1"/>
        <end position="140"/>
    </location>
</feature>
<keyword evidence="1" id="KW-0378">Hydrolase</keyword>
<feature type="region of interest" description="Disordered" evidence="2">
    <location>
        <begin position="235"/>
        <end position="257"/>
    </location>
</feature>
<evidence type="ECO:0000256" key="1">
    <source>
        <dbReference type="ARBA" id="ARBA00022801"/>
    </source>
</evidence>
<dbReference type="GO" id="GO:0016787">
    <property type="term" value="F:hydrolase activity"/>
    <property type="evidence" value="ECO:0007669"/>
    <property type="project" value="UniProtKB-KW"/>
</dbReference>
<feature type="region of interest" description="Disordered" evidence="2">
    <location>
        <begin position="188"/>
        <end position="212"/>
    </location>
</feature>
<dbReference type="InterPro" id="IPR050300">
    <property type="entry name" value="GDXG_lipolytic_enzyme"/>
</dbReference>
<dbReference type="AlphaFoldDB" id="A0A7S2JV05"/>
<evidence type="ECO:0000256" key="2">
    <source>
        <dbReference type="SAM" id="MobiDB-lite"/>
    </source>
</evidence>
<reference evidence="4" key="1">
    <citation type="submission" date="2021-01" db="EMBL/GenBank/DDBJ databases">
        <authorList>
            <person name="Corre E."/>
            <person name="Pelletier E."/>
            <person name="Niang G."/>
            <person name="Scheremetjew M."/>
            <person name="Finn R."/>
            <person name="Kale V."/>
            <person name="Holt S."/>
            <person name="Cochrane G."/>
            <person name="Meng A."/>
            <person name="Brown T."/>
            <person name="Cohen L."/>
        </authorList>
    </citation>
    <scope>NUCLEOTIDE SEQUENCE</scope>
    <source>
        <strain evidence="4">UTEX LB 985</strain>
    </source>
</reference>
<sequence length="257" mass="27232">MGDSAGGNLAISTLLRAARAGGERPAGLVLISPWVDLTDASLSAPSMHACQSTDFLPLRLIKSFRDDYVYGGDGSAANDAADPLISPAHAQLTELASALPPTLVTFGTGEELQDQQRAFIDKLQQAHVPLTTYEQLGMPHIAPIFAAAAYGASKPRCSSQQRLAHSDGGGLADGEAIGDVAAPSDVESGAAAARMAPQLNGREAPREAPPPVEALNRIERFIEELWWTHEMDASQMTGEQRERSLISKPDLGVRELV</sequence>
<organism evidence="4">
    <name type="scientific">Haptolina brevifila</name>
    <dbReference type="NCBI Taxonomy" id="156173"/>
    <lineage>
        <taxon>Eukaryota</taxon>
        <taxon>Haptista</taxon>
        <taxon>Haptophyta</taxon>
        <taxon>Prymnesiophyceae</taxon>
        <taxon>Prymnesiales</taxon>
        <taxon>Prymnesiaceae</taxon>
        <taxon>Haptolina</taxon>
    </lineage>
</organism>
<evidence type="ECO:0000313" key="4">
    <source>
        <dbReference type="EMBL" id="CAD9557576.1"/>
    </source>
</evidence>